<comment type="catalytic activity">
    <reaction evidence="9">
        <text>L-seryl-[protein] + ATP = O-phospho-L-seryl-[protein] + ADP + H(+)</text>
        <dbReference type="Rhea" id="RHEA:17989"/>
        <dbReference type="Rhea" id="RHEA-COMP:9863"/>
        <dbReference type="Rhea" id="RHEA-COMP:11604"/>
        <dbReference type="ChEBI" id="CHEBI:15378"/>
        <dbReference type="ChEBI" id="CHEBI:29999"/>
        <dbReference type="ChEBI" id="CHEBI:30616"/>
        <dbReference type="ChEBI" id="CHEBI:83421"/>
        <dbReference type="ChEBI" id="CHEBI:456216"/>
        <dbReference type="EC" id="2.7.11.22"/>
    </reaction>
</comment>
<name>A0A5N6Z7N5_9EURO</name>
<comment type="catalytic activity">
    <reaction evidence="8">
        <text>L-threonyl-[protein] + ATP = O-phospho-L-threonyl-[protein] + ADP + H(+)</text>
        <dbReference type="Rhea" id="RHEA:46608"/>
        <dbReference type="Rhea" id="RHEA-COMP:11060"/>
        <dbReference type="Rhea" id="RHEA-COMP:11605"/>
        <dbReference type="ChEBI" id="CHEBI:15378"/>
        <dbReference type="ChEBI" id="CHEBI:30013"/>
        <dbReference type="ChEBI" id="CHEBI:30616"/>
        <dbReference type="ChEBI" id="CHEBI:61977"/>
        <dbReference type="ChEBI" id="CHEBI:456216"/>
        <dbReference type="EC" id="2.7.11.22"/>
    </reaction>
</comment>
<feature type="region of interest" description="Disordered" evidence="10">
    <location>
        <begin position="397"/>
        <end position="467"/>
    </location>
</feature>
<dbReference type="InterPro" id="IPR000719">
    <property type="entry name" value="Prot_kinase_dom"/>
</dbReference>
<evidence type="ECO:0000256" key="8">
    <source>
        <dbReference type="ARBA" id="ARBA00047811"/>
    </source>
</evidence>
<dbReference type="InterPro" id="IPR011009">
    <property type="entry name" value="Kinase-like_dom_sf"/>
</dbReference>
<dbReference type="Gene3D" id="3.30.200.20">
    <property type="entry name" value="Phosphorylase Kinase, domain 1"/>
    <property type="match status" value="1"/>
</dbReference>
<dbReference type="FunFam" id="1.10.510.10:FF:000211">
    <property type="entry name" value="Cyclin-dependent kinase G-2"/>
    <property type="match status" value="1"/>
</dbReference>
<dbReference type="PANTHER" id="PTHR24056">
    <property type="entry name" value="CELL DIVISION PROTEIN KINASE"/>
    <property type="match status" value="1"/>
</dbReference>
<sequence>MSSKSRWADEDPETEAINAQRKREKEEKRRAKAEKQRQLDQQAEEAARQREPTTQETEAPPKKRRRLSNEPDPATEVPVKSSKPPKSSSTLLQFPSQEWGPSRHVDNFERLNHIEEGSYGWVSRAKDITTGEIVALKKLKMDNSPDGFPVTGLREIQTLLEARHPNIVYLREVVVGTKMDDVFLVMDFLEHDLKTLLDDMREPFLPSEIKTLLSQILTGLDFLHSQWIMHRDLKTSNLLMNNRGEIKIADFGMARYYGDPPPKLTQLVVTLWYRAPELLLGAEKYGTEIDMWSIGCIFAELLTKEPLLQGKNEVDQVSKIFALTGPPTPRTWPGFRSLPNAKSLRLPQTSSAPSGNPPLLPRAKFPFLTNAGLQLLSSLLALNPTSRPTAQECLSHPYFREDPRPKPKEMFPTFPSKAGMEKRRRRETPEAPKRGQEAPKMDFASVFGGQSSGDGRETGAGFTLRLG</sequence>
<proteinExistence type="inferred from homology"/>
<reference evidence="13" key="1">
    <citation type="submission" date="2019-04" db="EMBL/GenBank/DDBJ databases">
        <title>Friends and foes A comparative genomics studyof 23 Aspergillus species from section Flavi.</title>
        <authorList>
            <consortium name="DOE Joint Genome Institute"/>
            <person name="Kjaerbolling I."/>
            <person name="Vesth T."/>
            <person name="Frisvad J.C."/>
            <person name="Nybo J.L."/>
            <person name="Theobald S."/>
            <person name="Kildgaard S."/>
            <person name="Isbrandt T."/>
            <person name="Kuo A."/>
            <person name="Sato A."/>
            <person name="Lyhne E.K."/>
            <person name="Kogle M.E."/>
            <person name="Wiebenga A."/>
            <person name="Kun R.S."/>
            <person name="Lubbers R.J."/>
            <person name="Makela M.R."/>
            <person name="Barry K."/>
            <person name="Chovatia M."/>
            <person name="Clum A."/>
            <person name="Daum C."/>
            <person name="Haridas S."/>
            <person name="He G."/>
            <person name="LaButti K."/>
            <person name="Lipzen A."/>
            <person name="Mondo S."/>
            <person name="Riley R."/>
            <person name="Salamov A."/>
            <person name="Simmons B.A."/>
            <person name="Magnuson J.K."/>
            <person name="Henrissat B."/>
            <person name="Mortensen U.H."/>
            <person name="Larsen T.O."/>
            <person name="Devries R.P."/>
            <person name="Grigoriev I.V."/>
            <person name="Machida M."/>
            <person name="Baker S.E."/>
            <person name="Andersen M.R."/>
        </authorList>
    </citation>
    <scope>NUCLEOTIDE SEQUENCE [LARGE SCALE GENOMIC DNA]</scope>
    <source>
        <strain evidence="13">CBS 553.77</strain>
    </source>
</reference>
<protein>
    <recommendedName>
        <fullName evidence="2">cyclin-dependent kinase</fullName>
        <ecNumber evidence="2">2.7.11.22</ecNumber>
    </recommendedName>
</protein>
<dbReference type="CDD" id="cd07843">
    <property type="entry name" value="STKc_CDC2L1"/>
    <property type="match status" value="1"/>
</dbReference>
<feature type="domain" description="Protein kinase" evidence="11">
    <location>
        <begin position="108"/>
        <end position="399"/>
    </location>
</feature>
<feature type="compositionally biased region" description="Basic and acidic residues" evidence="10">
    <location>
        <begin position="398"/>
        <end position="409"/>
    </location>
</feature>
<evidence type="ECO:0000313" key="12">
    <source>
        <dbReference type="EMBL" id="KAE8353671.1"/>
    </source>
</evidence>
<dbReference type="SMART" id="SM00220">
    <property type="entry name" value="S_TKc"/>
    <property type="match status" value="1"/>
</dbReference>
<evidence type="ECO:0000256" key="2">
    <source>
        <dbReference type="ARBA" id="ARBA00012425"/>
    </source>
</evidence>
<dbReference type="PANTHER" id="PTHR24056:SF107">
    <property type="entry name" value="CYCLIN-DEPENDENT KINASE 11A-RELATED"/>
    <property type="match status" value="1"/>
</dbReference>
<evidence type="ECO:0000256" key="4">
    <source>
        <dbReference type="ARBA" id="ARBA00022679"/>
    </source>
</evidence>
<evidence type="ECO:0000256" key="3">
    <source>
        <dbReference type="ARBA" id="ARBA00022527"/>
    </source>
</evidence>
<keyword evidence="4" id="KW-0808">Transferase</keyword>
<dbReference type="Proteomes" id="UP000327118">
    <property type="component" value="Unassembled WGS sequence"/>
</dbReference>
<dbReference type="InterPro" id="IPR008271">
    <property type="entry name" value="Ser/Thr_kinase_AS"/>
</dbReference>
<evidence type="ECO:0000313" key="13">
    <source>
        <dbReference type="Proteomes" id="UP000327118"/>
    </source>
</evidence>
<dbReference type="GO" id="GO:0005524">
    <property type="term" value="F:ATP binding"/>
    <property type="evidence" value="ECO:0007669"/>
    <property type="project" value="UniProtKB-KW"/>
</dbReference>
<comment type="similarity">
    <text evidence="1">Belongs to the protein kinase superfamily. CMGC Ser/Thr protein kinase family. CDC2/CDKX subfamily.</text>
</comment>
<keyword evidence="3" id="KW-0723">Serine/threonine-protein kinase</keyword>
<feature type="compositionally biased region" description="Low complexity" evidence="10">
    <location>
        <begin position="77"/>
        <end position="89"/>
    </location>
</feature>
<evidence type="ECO:0000256" key="1">
    <source>
        <dbReference type="ARBA" id="ARBA00006485"/>
    </source>
</evidence>
<dbReference type="EMBL" id="ML739091">
    <property type="protein sequence ID" value="KAE8353671.1"/>
    <property type="molecule type" value="Genomic_DNA"/>
</dbReference>
<evidence type="ECO:0000256" key="10">
    <source>
        <dbReference type="SAM" id="MobiDB-lite"/>
    </source>
</evidence>
<evidence type="ECO:0000259" key="11">
    <source>
        <dbReference type="PROSITE" id="PS50011"/>
    </source>
</evidence>
<keyword evidence="6 12" id="KW-0418">Kinase</keyword>
<dbReference type="Pfam" id="PF00069">
    <property type="entry name" value="Pkinase"/>
    <property type="match status" value="1"/>
</dbReference>
<keyword evidence="5" id="KW-0547">Nucleotide-binding</keyword>
<feature type="compositionally biased region" description="Basic and acidic residues" evidence="10">
    <location>
        <begin position="21"/>
        <end position="38"/>
    </location>
</feature>
<dbReference type="AlphaFoldDB" id="A0A5N6Z7N5"/>
<dbReference type="InterPro" id="IPR050108">
    <property type="entry name" value="CDK"/>
</dbReference>
<dbReference type="FunFam" id="3.30.200.20:FF:000054">
    <property type="entry name" value="Cyclin-dependent kinase 11B"/>
    <property type="match status" value="1"/>
</dbReference>
<dbReference type="SUPFAM" id="SSF56112">
    <property type="entry name" value="Protein kinase-like (PK-like)"/>
    <property type="match status" value="1"/>
</dbReference>
<dbReference type="GO" id="GO:0005634">
    <property type="term" value="C:nucleus"/>
    <property type="evidence" value="ECO:0007669"/>
    <property type="project" value="TreeGrafter"/>
</dbReference>
<dbReference type="Gene3D" id="1.10.510.10">
    <property type="entry name" value="Transferase(Phosphotransferase) domain 1"/>
    <property type="match status" value="1"/>
</dbReference>
<dbReference type="InterPro" id="IPR045267">
    <property type="entry name" value="CDK11/PITSLRE_STKc"/>
</dbReference>
<keyword evidence="7" id="KW-0067">ATP-binding</keyword>
<keyword evidence="13" id="KW-1185">Reference proteome</keyword>
<feature type="compositionally biased region" description="Basic and acidic residues" evidence="10">
    <location>
        <begin position="427"/>
        <end position="440"/>
    </location>
</feature>
<feature type="region of interest" description="Disordered" evidence="10">
    <location>
        <begin position="1"/>
        <end position="99"/>
    </location>
</feature>
<dbReference type="PROSITE" id="PS50011">
    <property type="entry name" value="PROTEIN_KINASE_DOM"/>
    <property type="match status" value="1"/>
</dbReference>
<evidence type="ECO:0000256" key="7">
    <source>
        <dbReference type="ARBA" id="ARBA00022840"/>
    </source>
</evidence>
<dbReference type="GO" id="GO:0007346">
    <property type="term" value="P:regulation of mitotic cell cycle"/>
    <property type="evidence" value="ECO:0007669"/>
    <property type="project" value="TreeGrafter"/>
</dbReference>
<evidence type="ECO:0000256" key="5">
    <source>
        <dbReference type="ARBA" id="ARBA00022741"/>
    </source>
</evidence>
<dbReference type="OrthoDB" id="1732493at2759"/>
<gene>
    <name evidence="12" type="ORF">BDV28DRAFT_156831</name>
</gene>
<dbReference type="EC" id="2.7.11.22" evidence="2"/>
<dbReference type="PROSITE" id="PS00108">
    <property type="entry name" value="PROTEIN_KINASE_ST"/>
    <property type="match status" value="1"/>
</dbReference>
<evidence type="ECO:0000256" key="9">
    <source>
        <dbReference type="ARBA" id="ARBA00048367"/>
    </source>
</evidence>
<accession>A0A5N6Z7N5</accession>
<organism evidence="12 13">
    <name type="scientific">Aspergillus coremiiformis</name>
    <dbReference type="NCBI Taxonomy" id="138285"/>
    <lineage>
        <taxon>Eukaryota</taxon>
        <taxon>Fungi</taxon>
        <taxon>Dikarya</taxon>
        <taxon>Ascomycota</taxon>
        <taxon>Pezizomycotina</taxon>
        <taxon>Eurotiomycetes</taxon>
        <taxon>Eurotiomycetidae</taxon>
        <taxon>Eurotiales</taxon>
        <taxon>Aspergillaceae</taxon>
        <taxon>Aspergillus</taxon>
        <taxon>Aspergillus subgen. Circumdati</taxon>
    </lineage>
</organism>
<evidence type="ECO:0000256" key="6">
    <source>
        <dbReference type="ARBA" id="ARBA00022777"/>
    </source>
</evidence>
<dbReference type="GO" id="GO:0004693">
    <property type="term" value="F:cyclin-dependent protein serine/threonine kinase activity"/>
    <property type="evidence" value="ECO:0007669"/>
    <property type="project" value="UniProtKB-EC"/>
</dbReference>